<dbReference type="AlphaFoldDB" id="A0A398CZ47"/>
<comment type="caution">
    <text evidence="2">The sequence shown here is derived from an EMBL/GenBank/DDBJ whole genome shotgun (WGS) entry which is preliminary data.</text>
</comment>
<organism evidence="2 3">
    <name type="scientific">Cohnella faecalis</name>
    <dbReference type="NCBI Taxonomy" id="2315694"/>
    <lineage>
        <taxon>Bacteria</taxon>
        <taxon>Bacillati</taxon>
        <taxon>Bacillota</taxon>
        <taxon>Bacilli</taxon>
        <taxon>Bacillales</taxon>
        <taxon>Paenibacillaceae</taxon>
        <taxon>Cohnella</taxon>
    </lineage>
</organism>
<accession>A0A398CZ47</accession>
<gene>
    <name evidence="2" type="primary">yqfD</name>
    <name evidence="2" type="ORF">D3H35_06175</name>
</gene>
<dbReference type="Pfam" id="PF06898">
    <property type="entry name" value="YqfD"/>
    <property type="match status" value="1"/>
</dbReference>
<keyword evidence="3" id="KW-1185">Reference proteome</keyword>
<dbReference type="InterPro" id="IPR010690">
    <property type="entry name" value="YqfD"/>
</dbReference>
<reference evidence="2 3" key="1">
    <citation type="submission" date="2018-09" db="EMBL/GenBank/DDBJ databases">
        <title>Cohnella cavernae sp. nov., isolated from a karst cave.</title>
        <authorList>
            <person name="Zhu H."/>
        </authorList>
    </citation>
    <scope>NUCLEOTIDE SEQUENCE [LARGE SCALE GENOMIC DNA]</scope>
    <source>
        <strain evidence="2 3">K2E09-144</strain>
    </source>
</reference>
<evidence type="ECO:0000256" key="1">
    <source>
        <dbReference type="SAM" id="Phobius"/>
    </source>
</evidence>
<dbReference type="EMBL" id="QXJM01000027">
    <property type="protein sequence ID" value="RIE04204.1"/>
    <property type="molecule type" value="Genomic_DNA"/>
</dbReference>
<sequence>MRWTSLAGKGVGIMKGNWVAMLRGYAVVKLVGGNPEAFLNGVTKMRIVLWDIAFTSEKELRFGVSLPDFFRLRPIARDSGGKLRVLKRHGLPFKLARLSRRKTFASGLLGFVLLLFILSTFIWDVKVTGETAIPENKILQAAKAEGLHPYQWSFRLPDTSELAKRLSRHLPDASWVGVEKKGTKVVITVVDATKPDKKPLEGPRDLVAGADAVITRVIAENGRPQVERHDRVRKGQVLISGLLGDGGAHTKAVVSKGTVMGLVWHEYNIVSPLKRQVRTLTGESKERTYWIIGNRGLQVSGYGGEPFADSEIRATASKLRLGRWQLPFGVMNERELEAAVTETSLTEAEAKEAGLAQARKELLAKSGPGARITSENLLHEQTENGKVRMTILFEVEQSIAVERPLIQLPVDQGE</sequence>
<keyword evidence="1" id="KW-0812">Transmembrane</keyword>
<keyword evidence="1" id="KW-1133">Transmembrane helix</keyword>
<keyword evidence="1" id="KW-0472">Membrane</keyword>
<evidence type="ECO:0000313" key="2">
    <source>
        <dbReference type="EMBL" id="RIE04204.1"/>
    </source>
</evidence>
<proteinExistence type="predicted"/>
<name>A0A398CZ47_9BACL</name>
<evidence type="ECO:0000313" key="3">
    <source>
        <dbReference type="Proteomes" id="UP000266340"/>
    </source>
</evidence>
<dbReference type="Proteomes" id="UP000266340">
    <property type="component" value="Unassembled WGS sequence"/>
</dbReference>
<protein>
    <submittedName>
        <fullName evidence="2">Sporulation protein YqfD</fullName>
    </submittedName>
</protein>
<dbReference type="PIRSF" id="PIRSF029895">
    <property type="entry name" value="SpoIV"/>
    <property type="match status" value="1"/>
</dbReference>
<feature type="transmembrane region" description="Helical" evidence="1">
    <location>
        <begin position="104"/>
        <end position="123"/>
    </location>
</feature>
<dbReference type="NCBIfam" id="TIGR02876">
    <property type="entry name" value="spore_yqfD"/>
    <property type="match status" value="1"/>
</dbReference>